<dbReference type="Proteomes" id="UP000017429">
    <property type="component" value="Chromosome"/>
</dbReference>
<dbReference type="InterPro" id="IPR048307">
    <property type="entry name" value="STT3_N"/>
</dbReference>
<dbReference type="RefSeq" id="WP_023275649.1">
    <property type="nucleotide sequence ID" value="NZ_CP097562.1"/>
</dbReference>
<dbReference type="AlphaFoldDB" id="V2QBP6"/>
<protein>
    <submittedName>
        <fullName evidence="1">Undecaprenyl-diphosphooligosaccharide--protein glycotransferase</fullName>
        <ecNumber evidence="1">2.4.99.19</ecNumber>
    </submittedName>
</protein>
<dbReference type="GO" id="GO:0016020">
    <property type="term" value="C:membrane"/>
    <property type="evidence" value="ECO:0007669"/>
    <property type="project" value="InterPro"/>
</dbReference>
<evidence type="ECO:0000313" key="2">
    <source>
        <dbReference type="Proteomes" id="UP000017429"/>
    </source>
</evidence>
<name>V2QBP6_9BACT</name>
<keyword evidence="2" id="KW-1185">Reference proteome</keyword>
<dbReference type="EMBL" id="CP097562">
    <property type="protein sequence ID" value="USF24283.1"/>
    <property type="molecule type" value="Genomic_DNA"/>
</dbReference>
<reference evidence="1" key="3">
    <citation type="submission" date="2022-06" db="EMBL/GenBank/DDBJ databases">
        <title>Resources to Facilitate Use of the Altered Schaedler Flora (ASF) Mouse Model to Study Microbiome Function.</title>
        <authorList>
            <person name="Proctor A."/>
            <person name="Parvinroo S."/>
            <person name="Richie T."/>
            <person name="Jia X."/>
            <person name="Lee S.T.M."/>
            <person name="Karp P.D."/>
            <person name="Paley S."/>
            <person name="Kostic A.D."/>
            <person name="Pierre J.F."/>
            <person name="Wannemuehler M.J."/>
            <person name="Phillips G.J."/>
        </authorList>
    </citation>
    <scope>NUCLEOTIDE SEQUENCE</scope>
    <source>
        <strain evidence="1">ASF457</strain>
    </source>
</reference>
<organism evidence="1 2">
    <name type="scientific">Mucispirillum schaedleri ASF457</name>
    <dbReference type="NCBI Taxonomy" id="1379858"/>
    <lineage>
        <taxon>Bacteria</taxon>
        <taxon>Pseudomonadati</taxon>
        <taxon>Deferribacterota</taxon>
        <taxon>Deferribacteres</taxon>
        <taxon>Deferribacterales</taxon>
        <taxon>Mucispirillaceae</taxon>
        <taxon>Mucispirillum</taxon>
    </lineage>
</organism>
<reference evidence="1" key="2">
    <citation type="submission" date="2022-05" db="EMBL/GenBank/DDBJ databases">
        <authorList>
            <person name="Proctor A.L."/>
            <person name="Phillips G.J."/>
            <person name="Wannemuehler M.J."/>
        </authorList>
    </citation>
    <scope>NUCLEOTIDE SEQUENCE</scope>
    <source>
        <strain evidence="1">ASF457</strain>
    </source>
</reference>
<dbReference type="SMR" id="V2QBP6"/>
<dbReference type="GO" id="GO:0016757">
    <property type="term" value="F:glycosyltransferase activity"/>
    <property type="evidence" value="ECO:0007669"/>
    <property type="project" value="UniProtKB-KW"/>
</dbReference>
<keyword evidence="1" id="KW-0328">Glycosyltransferase</keyword>
<keyword evidence="1" id="KW-0808">Transferase</keyword>
<gene>
    <name evidence="1" type="primary">pglB</name>
    <name evidence="1" type="ORF">N508_001366</name>
</gene>
<evidence type="ECO:0000313" key="1">
    <source>
        <dbReference type="EMBL" id="USF24283.1"/>
    </source>
</evidence>
<dbReference type="KEGG" id="msch:N508_001366"/>
<dbReference type="eggNOG" id="COG1287">
    <property type="taxonomic scope" value="Bacteria"/>
</dbReference>
<dbReference type="Pfam" id="PF02516">
    <property type="entry name" value="STT3"/>
    <property type="match status" value="1"/>
</dbReference>
<accession>V2QBP6</accession>
<dbReference type="Gene3D" id="3.40.1380.40">
    <property type="match status" value="1"/>
</dbReference>
<reference evidence="1" key="1">
    <citation type="journal article" date="2014" name="Genome Announc.">
        <title>Draft genome sequences of the altered schaedler flora, a defined bacterial community from gnotobiotic mice.</title>
        <authorList>
            <person name="Wannemuehler M.J."/>
            <person name="Overstreet A.M."/>
            <person name="Ward D.V."/>
            <person name="Phillips G.J."/>
        </authorList>
    </citation>
    <scope>NUCLEOTIDE SEQUENCE</scope>
    <source>
        <strain evidence="1">ASF457</strain>
    </source>
</reference>
<dbReference type="EC" id="2.4.99.19" evidence="1"/>
<proteinExistence type="predicted"/>
<sequence>MADIRQIVAKNKIIQLFSSKYNSITAYMNFPTEHSKYSFIVFLIASLAAFFISVNARYDQFDVWKENKEQFFYENTPMMTTLDAYKYIRHAKELNAGKYVPAGDDIDIFYPEGVPFYDPAPLLSVILAKIHNITGVDYYNAAINMVPWLGSFFILAVCLYFYLAGYPALGIITGLLTTFAPVYYGRTAIGRFDTDGGNMFFLFLASLFVLAASKSKKETYLYIFSACLGLTMLAFQHFYNHILFNLVYFVVFAVCLFIYNHKYKNILLASLIYIISSNPLVFIDSLGALAGSMAVYIPFLPNNLASNSPVPWVYNTISEAAAESFSGIVNFTIQNTLLFILGLTGGILFFTANIKKALPLAPIFAMGFVTFISSGRFAMFLMPVIAAGLGYIIYIASHYIFRKLSKQYKSRSIYINTFAPLLLAVMLLTGIFAAKLTAYNMVPAPSINTSTYALIDKMAKELPDNSTIYTWWDYGLAITDVTGFPVYHSGMSQSTPKTWMIAKSFTGSQEELYNISSYIASGGYEEVQKMFKDNRTVDEVSSVMSSYDKGPEKENIYILFTFDMIQKYSAVSYLAGNAESIITTFCQPGNNNTLLCSNNININVETGMLTANANNIQLSKLMLTENGRLTDTQTYSLQIGYSVILLPAANGFITYILSPSLLNSSFVQLFLLQNADEKYFTPVMSQYPYGVVYKVNPICLYKQY</sequence>